<accession>A0ABD1T9H2</accession>
<sequence length="196" mass="22099">MAAQEHSCKHYFTIRRSRRSCSSQPQQQRESPQVLSTCFAHVEIPVRSSGFCPEPVVDAFSKCVSGLLSVVVQDLKIQIGFSHGSNPAEISAIYSCHVRPTVMNSSYILVGDLYAEVEREYMVEMKVPISSTAVVGSHSHHHMFSVRCSYKDLATQELTLQNYFFTHVILTHIFCGYIARAFQILYLTEKIDGNCQ</sequence>
<gene>
    <name evidence="1" type="ORF">Fot_33024</name>
</gene>
<name>A0ABD1T9H2_9LAMI</name>
<dbReference type="PANTHER" id="PTHR10579:SF55">
    <property type="entry name" value="E3 UBIQUITIN-PROTEIN LIGASE WAV3"/>
    <property type="match status" value="1"/>
</dbReference>
<comment type="caution">
    <text evidence="1">The sequence shown here is derived from an EMBL/GenBank/DDBJ whole genome shotgun (WGS) entry which is preliminary data.</text>
</comment>
<protein>
    <submittedName>
        <fullName evidence="1">von Willebrand factor</fullName>
    </submittedName>
</protein>
<evidence type="ECO:0000313" key="2">
    <source>
        <dbReference type="Proteomes" id="UP001604277"/>
    </source>
</evidence>
<organism evidence="1 2">
    <name type="scientific">Forsythia ovata</name>
    <dbReference type="NCBI Taxonomy" id="205694"/>
    <lineage>
        <taxon>Eukaryota</taxon>
        <taxon>Viridiplantae</taxon>
        <taxon>Streptophyta</taxon>
        <taxon>Embryophyta</taxon>
        <taxon>Tracheophyta</taxon>
        <taxon>Spermatophyta</taxon>
        <taxon>Magnoliopsida</taxon>
        <taxon>eudicotyledons</taxon>
        <taxon>Gunneridae</taxon>
        <taxon>Pentapetalae</taxon>
        <taxon>asterids</taxon>
        <taxon>lamiids</taxon>
        <taxon>Lamiales</taxon>
        <taxon>Oleaceae</taxon>
        <taxon>Forsythieae</taxon>
        <taxon>Forsythia</taxon>
    </lineage>
</organism>
<dbReference type="InterPro" id="IPR051266">
    <property type="entry name" value="CLCR"/>
</dbReference>
<keyword evidence="2" id="KW-1185">Reference proteome</keyword>
<evidence type="ECO:0000313" key="1">
    <source>
        <dbReference type="EMBL" id="KAL2509377.1"/>
    </source>
</evidence>
<dbReference type="EMBL" id="JBFOLJ010000009">
    <property type="protein sequence ID" value="KAL2509377.1"/>
    <property type="molecule type" value="Genomic_DNA"/>
</dbReference>
<dbReference type="PANTHER" id="PTHR10579">
    <property type="entry name" value="CALCIUM-ACTIVATED CHLORIDE CHANNEL REGULATOR"/>
    <property type="match status" value="1"/>
</dbReference>
<dbReference type="AlphaFoldDB" id="A0ABD1T9H2"/>
<proteinExistence type="predicted"/>
<reference evidence="2" key="1">
    <citation type="submission" date="2024-07" db="EMBL/GenBank/DDBJ databases">
        <title>Two chromosome-level genome assemblies of Korean endemic species Abeliophyllum distichum and Forsythia ovata (Oleaceae).</title>
        <authorList>
            <person name="Jang H."/>
        </authorList>
    </citation>
    <scope>NUCLEOTIDE SEQUENCE [LARGE SCALE GENOMIC DNA]</scope>
</reference>
<dbReference type="Proteomes" id="UP001604277">
    <property type="component" value="Unassembled WGS sequence"/>
</dbReference>